<proteinExistence type="predicted"/>
<keyword evidence="3 4" id="KW-0408">Iron</keyword>
<dbReference type="Pfam" id="PF13442">
    <property type="entry name" value="Cytochrome_CBB3"/>
    <property type="match status" value="1"/>
</dbReference>
<dbReference type="Proteomes" id="UP000094795">
    <property type="component" value="Unassembled WGS sequence"/>
</dbReference>
<sequence>MTNLPPRSLISAAASLCVLVLGLTAPAPAATGGDPAASGVSEDGRYLSIAAGCAACHTAPGGKPYAGGTVLSTPFGKLAAPNITPDPETGIGGWTRDDFEAALRQGRGKDGMPLYPAMPYTHYTGMTDADIDGLWSYVKSLTPVTNKVEVNRLPFPFDIRASLYLWQTLYFEPGRFEPDPAKSEEWNRGAYLTHALGHCGACHTPRDALGGPLKDHEFEGARIEEWYAPDISNRPGSVIADWDVDTLKARLDGTDGGNHAMVGSMRDVAKELKQMSDADLHAIATYLKDQPARPEQSPAPAVAEAEIGAGTAELYQSKCQACHGADGRGTPGIAASLVGAGAVLADKPHNVISVLLEGIGPEGTYGVMPSFRPLSDTDIARLANYVRSSWGNDAPATAGPDLVHALRRVTDSDPAALKAAYCPNVEAGKADAALRARLAELATHATVSPDEVRDLAGRYDALNPGASREDRMRDLGGLMCQEVVKTGAGKSTVILRELNLFNALMQDLNAG</sequence>
<keyword evidence="8" id="KW-1185">Reference proteome</keyword>
<dbReference type="RefSeq" id="WP_066181312.1">
    <property type="nucleotide sequence ID" value="NZ_LQZT01000034.1"/>
</dbReference>
<dbReference type="PANTHER" id="PTHR35008">
    <property type="entry name" value="BLL4482 PROTEIN-RELATED"/>
    <property type="match status" value="1"/>
</dbReference>
<dbReference type="Gene3D" id="1.10.760.10">
    <property type="entry name" value="Cytochrome c-like domain"/>
    <property type="match status" value="3"/>
</dbReference>
<dbReference type="GO" id="GO:0009055">
    <property type="term" value="F:electron transfer activity"/>
    <property type="evidence" value="ECO:0007669"/>
    <property type="project" value="InterPro"/>
</dbReference>
<feature type="signal peptide" evidence="5">
    <location>
        <begin position="1"/>
        <end position="29"/>
    </location>
</feature>
<dbReference type="AlphaFoldDB" id="A0A1C1YTH0"/>
<evidence type="ECO:0000256" key="4">
    <source>
        <dbReference type="PROSITE-ProRule" id="PRU00433"/>
    </source>
</evidence>
<dbReference type="PROSITE" id="PS51007">
    <property type="entry name" value="CYTC"/>
    <property type="match status" value="3"/>
</dbReference>
<keyword evidence="5" id="KW-0732">Signal</keyword>
<evidence type="ECO:0000256" key="2">
    <source>
        <dbReference type="ARBA" id="ARBA00022723"/>
    </source>
</evidence>
<feature type="domain" description="Cytochrome c" evidence="6">
    <location>
        <begin position="305"/>
        <end position="390"/>
    </location>
</feature>
<accession>A0A1C1YTH0</accession>
<feature type="chain" id="PRO_5008656344" description="Cytochrome c domain-containing protein" evidence="5">
    <location>
        <begin position="30"/>
        <end position="511"/>
    </location>
</feature>
<dbReference type="EMBL" id="LQZT01000034">
    <property type="protein sequence ID" value="OCW56677.1"/>
    <property type="molecule type" value="Genomic_DNA"/>
</dbReference>
<evidence type="ECO:0000313" key="8">
    <source>
        <dbReference type="Proteomes" id="UP000094795"/>
    </source>
</evidence>
<dbReference type="InterPro" id="IPR009056">
    <property type="entry name" value="Cyt_c-like_dom"/>
</dbReference>
<name>A0A1C1YTH0_9HYPH</name>
<keyword evidence="2 4" id="KW-0479">Metal-binding</keyword>
<dbReference type="GO" id="GO:0046872">
    <property type="term" value="F:metal ion binding"/>
    <property type="evidence" value="ECO:0007669"/>
    <property type="project" value="UniProtKB-KW"/>
</dbReference>
<dbReference type="Pfam" id="PF00034">
    <property type="entry name" value="Cytochrom_C"/>
    <property type="match status" value="1"/>
</dbReference>
<evidence type="ECO:0000256" key="5">
    <source>
        <dbReference type="SAM" id="SignalP"/>
    </source>
</evidence>
<reference evidence="7 8" key="1">
    <citation type="submission" date="2015-12" db="EMBL/GenBank/DDBJ databases">
        <authorList>
            <person name="Shamseldin A."/>
            <person name="Moawad H."/>
            <person name="Abd El-Rahim W.M."/>
            <person name="Sadowsky M.J."/>
        </authorList>
    </citation>
    <scope>NUCLEOTIDE SEQUENCE [LARGE SCALE GENOMIC DNA]</scope>
    <source>
        <strain evidence="7 8">JC234</strain>
    </source>
</reference>
<evidence type="ECO:0000256" key="3">
    <source>
        <dbReference type="ARBA" id="ARBA00023004"/>
    </source>
</evidence>
<keyword evidence="1 4" id="KW-0349">Heme</keyword>
<dbReference type="InterPro" id="IPR036909">
    <property type="entry name" value="Cyt_c-like_dom_sf"/>
</dbReference>
<evidence type="ECO:0000256" key="1">
    <source>
        <dbReference type="ARBA" id="ARBA00022617"/>
    </source>
</evidence>
<organism evidence="7 8">
    <name type="scientific">Hoeflea olei</name>
    <dbReference type="NCBI Taxonomy" id="1480615"/>
    <lineage>
        <taxon>Bacteria</taxon>
        <taxon>Pseudomonadati</taxon>
        <taxon>Pseudomonadota</taxon>
        <taxon>Alphaproteobacteria</taxon>
        <taxon>Hyphomicrobiales</taxon>
        <taxon>Rhizobiaceae</taxon>
        <taxon>Hoeflea</taxon>
    </lineage>
</organism>
<gene>
    <name evidence="7" type="ORF">AWJ14_17235</name>
</gene>
<protein>
    <recommendedName>
        <fullName evidence="6">Cytochrome c domain-containing protein</fullName>
    </recommendedName>
</protein>
<dbReference type="STRING" id="1480615.AWJ14_17235"/>
<dbReference type="SUPFAM" id="SSF46626">
    <property type="entry name" value="Cytochrome c"/>
    <property type="match status" value="3"/>
</dbReference>
<comment type="caution">
    <text evidence="7">The sequence shown here is derived from an EMBL/GenBank/DDBJ whole genome shotgun (WGS) entry which is preliminary data.</text>
</comment>
<dbReference type="InterPro" id="IPR051459">
    <property type="entry name" value="Cytochrome_c-type_DH"/>
</dbReference>
<feature type="domain" description="Cytochrome c" evidence="6">
    <location>
        <begin position="184"/>
        <end position="291"/>
    </location>
</feature>
<evidence type="ECO:0000259" key="6">
    <source>
        <dbReference type="PROSITE" id="PS51007"/>
    </source>
</evidence>
<feature type="domain" description="Cytochrome c" evidence="6">
    <location>
        <begin position="39"/>
        <end position="142"/>
    </location>
</feature>
<evidence type="ECO:0000313" key="7">
    <source>
        <dbReference type="EMBL" id="OCW56677.1"/>
    </source>
</evidence>
<dbReference type="GO" id="GO:0020037">
    <property type="term" value="F:heme binding"/>
    <property type="evidence" value="ECO:0007669"/>
    <property type="project" value="InterPro"/>
</dbReference>
<dbReference type="PANTHER" id="PTHR35008:SF8">
    <property type="entry name" value="ALCOHOL DEHYDROGENASE CYTOCHROME C SUBUNIT"/>
    <property type="match status" value="1"/>
</dbReference>